<dbReference type="InterPro" id="IPR025250">
    <property type="entry name" value="DUF4199"/>
</dbReference>
<dbReference type="Pfam" id="PF13858">
    <property type="entry name" value="DUF4199"/>
    <property type="match status" value="1"/>
</dbReference>
<reference evidence="2 3" key="1">
    <citation type="submission" date="2019-12" db="EMBL/GenBank/DDBJ databases">
        <title>Mucilaginibacter sp. HME9299 genome sequencing and assembly.</title>
        <authorList>
            <person name="Kang H."/>
            <person name="Kim H."/>
            <person name="Joh K."/>
        </authorList>
    </citation>
    <scope>NUCLEOTIDE SEQUENCE [LARGE SCALE GENOMIC DNA]</scope>
    <source>
        <strain evidence="2 3">HME9299</strain>
    </source>
</reference>
<gene>
    <name evidence="2" type="ORF">GO816_01995</name>
</gene>
<keyword evidence="1" id="KW-0472">Membrane</keyword>
<keyword evidence="3" id="KW-1185">Reference proteome</keyword>
<keyword evidence="1" id="KW-0812">Transmembrane</keyword>
<dbReference type="OrthoDB" id="660361at2"/>
<comment type="caution">
    <text evidence="2">The sequence shown here is derived from an EMBL/GenBank/DDBJ whole genome shotgun (WGS) entry which is preliminary data.</text>
</comment>
<proteinExistence type="predicted"/>
<dbReference type="EMBL" id="WQLA01000001">
    <property type="protein sequence ID" value="MVN89890.1"/>
    <property type="molecule type" value="Genomic_DNA"/>
</dbReference>
<accession>A0A6I4I4A2</accession>
<feature type="transmembrane region" description="Helical" evidence="1">
    <location>
        <begin position="42"/>
        <end position="64"/>
    </location>
</feature>
<organism evidence="2 3">
    <name type="scientific">Mucilaginibacter aquatilis</name>
    <dbReference type="NCBI Taxonomy" id="1517760"/>
    <lineage>
        <taxon>Bacteria</taxon>
        <taxon>Pseudomonadati</taxon>
        <taxon>Bacteroidota</taxon>
        <taxon>Sphingobacteriia</taxon>
        <taxon>Sphingobacteriales</taxon>
        <taxon>Sphingobacteriaceae</taxon>
        <taxon>Mucilaginibacter</taxon>
    </lineage>
</organism>
<feature type="transmembrane region" description="Helical" evidence="1">
    <location>
        <begin position="158"/>
        <end position="180"/>
    </location>
</feature>
<evidence type="ECO:0000313" key="3">
    <source>
        <dbReference type="Proteomes" id="UP000434850"/>
    </source>
</evidence>
<name>A0A6I4I4A2_9SPHI</name>
<keyword evidence="1" id="KW-1133">Transmembrane helix</keyword>
<evidence type="ECO:0000313" key="2">
    <source>
        <dbReference type="EMBL" id="MVN89890.1"/>
    </source>
</evidence>
<feature type="transmembrane region" description="Helical" evidence="1">
    <location>
        <begin position="76"/>
        <end position="95"/>
    </location>
</feature>
<protein>
    <submittedName>
        <fullName evidence="2">DUF4199 family protein</fullName>
    </submittedName>
</protein>
<dbReference type="AlphaFoldDB" id="A0A6I4I4A2"/>
<dbReference type="RefSeq" id="WP_157539680.1">
    <property type="nucleotide sequence ID" value="NZ_WQLA01000001.1"/>
</dbReference>
<dbReference type="Proteomes" id="UP000434850">
    <property type="component" value="Unassembled WGS sequence"/>
</dbReference>
<evidence type="ECO:0000256" key="1">
    <source>
        <dbReference type="SAM" id="Phobius"/>
    </source>
</evidence>
<sequence length="189" mass="20920">MVDLNAAVRKQGALRGLLFGSIMLIIDVLKLFYLAYVAKSPLVTFILLYPVYYLVLFGLALLFINNLRSKIGNYWSLKQAITGIFVMLIVSSLIWNNGVTLYSGKINPVVAQKAHAGLVDMRRGAMQSQKQPADKIEKEIADMNKNFVATSNFTIGSFFQSLTISIILVFAVAAVLGILFKREQPAQQA</sequence>
<feature type="transmembrane region" description="Helical" evidence="1">
    <location>
        <begin position="12"/>
        <end position="36"/>
    </location>
</feature>